<evidence type="ECO:0000313" key="4">
    <source>
        <dbReference type="EMBL" id="CAK9269451.1"/>
    </source>
</evidence>
<protein>
    <recommendedName>
        <fullName evidence="6">GDSL esterase/lipase</fullName>
    </recommendedName>
</protein>
<organism evidence="4 5">
    <name type="scientific">Sphagnum jensenii</name>
    <dbReference type="NCBI Taxonomy" id="128206"/>
    <lineage>
        <taxon>Eukaryota</taxon>
        <taxon>Viridiplantae</taxon>
        <taxon>Streptophyta</taxon>
        <taxon>Embryophyta</taxon>
        <taxon>Bryophyta</taxon>
        <taxon>Sphagnophytina</taxon>
        <taxon>Sphagnopsida</taxon>
        <taxon>Sphagnales</taxon>
        <taxon>Sphagnaceae</taxon>
        <taxon>Sphagnum</taxon>
    </lineage>
</organism>
<dbReference type="InterPro" id="IPR035669">
    <property type="entry name" value="SGNH_plant_lipase-like"/>
</dbReference>
<evidence type="ECO:0008006" key="6">
    <source>
        <dbReference type="Google" id="ProtNLM"/>
    </source>
</evidence>
<dbReference type="InterPro" id="IPR036514">
    <property type="entry name" value="SGNH_hydro_sf"/>
</dbReference>
<dbReference type="PANTHER" id="PTHR45648:SF166">
    <property type="entry name" value="OS02G0617400 PROTEIN"/>
    <property type="match status" value="1"/>
</dbReference>
<name>A0ABP0WRG2_9BRYO</name>
<dbReference type="InterPro" id="IPR051058">
    <property type="entry name" value="GDSL_Est/Lipase"/>
</dbReference>
<keyword evidence="5" id="KW-1185">Reference proteome</keyword>
<keyword evidence="2" id="KW-0378">Hydrolase</keyword>
<accession>A0ABP0WRG2</accession>
<dbReference type="CDD" id="cd01837">
    <property type="entry name" value="SGNH_plant_lipase_like"/>
    <property type="match status" value="1"/>
</dbReference>
<sequence length="385" mass="42243">MIRVYVVVAFAFVSVVVDAARTRSGELECAQQPESYSNCNLPRTTTTKSVVPAYFVFGDSLVDVGNNNYLPLAAHANFPPYGETFFRKPTGRFSDGRNVGDFIAQALRLPFASPYLKPHAVFNKGANFASAGSGLLDATNMGLLSLLTLPQQFQYFQQTKTQIVALIGQLAADQLIEDAIYSFTLGGNDYINNYLIPFSTRSQQYTIPQYQDLLISTLYGHFQTAYSLGMRKFTVSNIGPIGCTPSEVVRGSLNGSCITSIQDMAMGFNVALKPMTEKLQAELPGSVFVYIDSFTVVMNIINNAASYGFTVKDSPCCSAACCGVGPYLDFIDCETSTGYCNNREEYVFWDLFHPTERVNILAQQQFLNGGLDVVSPMNVAQLMNL</sequence>
<evidence type="ECO:0000256" key="1">
    <source>
        <dbReference type="ARBA" id="ARBA00008668"/>
    </source>
</evidence>
<evidence type="ECO:0000256" key="3">
    <source>
        <dbReference type="SAM" id="SignalP"/>
    </source>
</evidence>
<dbReference type="InterPro" id="IPR001087">
    <property type="entry name" value="GDSL"/>
</dbReference>
<comment type="similarity">
    <text evidence="1">Belongs to the 'GDSL' lipolytic enzyme family.</text>
</comment>
<feature type="signal peptide" evidence="3">
    <location>
        <begin position="1"/>
        <end position="19"/>
    </location>
</feature>
<dbReference type="EMBL" id="OZ020097">
    <property type="protein sequence ID" value="CAK9269451.1"/>
    <property type="molecule type" value="Genomic_DNA"/>
</dbReference>
<evidence type="ECO:0000313" key="5">
    <source>
        <dbReference type="Proteomes" id="UP001497444"/>
    </source>
</evidence>
<dbReference type="PANTHER" id="PTHR45648">
    <property type="entry name" value="GDSL LIPASE/ACYLHYDROLASE FAMILY PROTEIN (AFU_ORTHOLOGUE AFUA_4G14700)"/>
    <property type="match status" value="1"/>
</dbReference>
<keyword evidence="3" id="KW-0732">Signal</keyword>
<dbReference type="Pfam" id="PF00657">
    <property type="entry name" value="Lipase_GDSL"/>
    <property type="match status" value="1"/>
</dbReference>
<feature type="chain" id="PRO_5046377868" description="GDSL esterase/lipase" evidence="3">
    <location>
        <begin position="20"/>
        <end position="385"/>
    </location>
</feature>
<reference evidence="4 5" key="1">
    <citation type="submission" date="2024-02" db="EMBL/GenBank/DDBJ databases">
        <authorList>
            <consortium name="ELIXIR-Norway"/>
            <consortium name="Elixir Norway"/>
        </authorList>
    </citation>
    <scope>NUCLEOTIDE SEQUENCE [LARGE SCALE GENOMIC DNA]</scope>
</reference>
<dbReference type="Gene3D" id="3.40.50.1110">
    <property type="entry name" value="SGNH hydrolase"/>
    <property type="match status" value="1"/>
</dbReference>
<dbReference type="Proteomes" id="UP001497444">
    <property type="component" value="Chromosome 2"/>
</dbReference>
<proteinExistence type="inferred from homology"/>
<gene>
    <name evidence="4" type="ORF">CSSPJE1EN1_LOCUS14929</name>
</gene>
<evidence type="ECO:0000256" key="2">
    <source>
        <dbReference type="ARBA" id="ARBA00022801"/>
    </source>
</evidence>